<sequence>FGSVFLELWNPLCAMAREPHPQLAQMAADIVAYVSNQVSARLYRLACYLLTTVGHGITAF</sequence>
<accession>A0A8S4R590</accession>
<dbReference type="Proteomes" id="UP000838756">
    <property type="component" value="Unassembled WGS sequence"/>
</dbReference>
<gene>
    <name evidence="1" type="primary">jg2699</name>
    <name evidence="1" type="ORF">PAEG_LOCUS8860</name>
</gene>
<dbReference type="EMBL" id="CAKXAJ010024717">
    <property type="protein sequence ID" value="CAH2229380.1"/>
    <property type="molecule type" value="Genomic_DNA"/>
</dbReference>
<keyword evidence="2" id="KW-1185">Reference proteome</keyword>
<reference evidence="1" key="1">
    <citation type="submission" date="2022-03" db="EMBL/GenBank/DDBJ databases">
        <authorList>
            <person name="Lindestad O."/>
        </authorList>
    </citation>
    <scope>NUCLEOTIDE SEQUENCE</scope>
</reference>
<name>A0A8S4R590_9NEOP</name>
<evidence type="ECO:0000313" key="1">
    <source>
        <dbReference type="EMBL" id="CAH2229380.1"/>
    </source>
</evidence>
<feature type="non-terminal residue" evidence="1">
    <location>
        <position position="1"/>
    </location>
</feature>
<dbReference type="OrthoDB" id="10262360at2759"/>
<protein>
    <submittedName>
        <fullName evidence="1">Jg2699 protein</fullName>
    </submittedName>
</protein>
<evidence type="ECO:0000313" key="2">
    <source>
        <dbReference type="Proteomes" id="UP000838756"/>
    </source>
</evidence>
<proteinExistence type="predicted"/>
<organism evidence="1 2">
    <name type="scientific">Pararge aegeria aegeria</name>
    <dbReference type="NCBI Taxonomy" id="348720"/>
    <lineage>
        <taxon>Eukaryota</taxon>
        <taxon>Metazoa</taxon>
        <taxon>Ecdysozoa</taxon>
        <taxon>Arthropoda</taxon>
        <taxon>Hexapoda</taxon>
        <taxon>Insecta</taxon>
        <taxon>Pterygota</taxon>
        <taxon>Neoptera</taxon>
        <taxon>Endopterygota</taxon>
        <taxon>Lepidoptera</taxon>
        <taxon>Glossata</taxon>
        <taxon>Ditrysia</taxon>
        <taxon>Papilionoidea</taxon>
        <taxon>Nymphalidae</taxon>
        <taxon>Satyrinae</taxon>
        <taxon>Satyrini</taxon>
        <taxon>Parargina</taxon>
        <taxon>Pararge</taxon>
    </lineage>
</organism>
<comment type="caution">
    <text evidence="1">The sequence shown here is derived from an EMBL/GenBank/DDBJ whole genome shotgun (WGS) entry which is preliminary data.</text>
</comment>
<dbReference type="AlphaFoldDB" id="A0A8S4R590"/>